<dbReference type="Proteomes" id="UP001388366">
    <property type="component" value="Unassembled WGS sequence"/>
</dbReference>
<evidence type="ECO:0000313" key="1">
    <source>
        <dbReference type="EMBL" id="MEM5550379.1"/>
    </source>
</evidence>
<proteinExistence type="predicted"/>
<name>A0ABU9U006_9GAMM</name>
<protein>
    <submittedName>
        <fullName evidence="1">Siderophore-iron reductase FhuF</fullName>
    </submittedName>
</protein>
<evidence type="ECO:0000313" key="2">
    <source>
        <dbReference type="Proteomes" id="UP001388366"/>
    </source>
</evidence>
<reference evidence="1 2" key="1">
    <citation type="submission" date="2024-03" db="EMBL/GenBank/DDBJ databases">
        <title>Community enrichment and isolation of bacterial strains for fucoidan degradation.</title>
        <authorList>
            <person name="Sichert A."/>
        </authorList>
    </citation>
    <scope>NUCLEOTIDE SEQUENCE [LARGE SCALE GENOMIC DNA]</scope>
    <source>
        <strain evidence="1 2">AS81</strain>
    </source>
</reference>
<keyword evidence="2" id="KW-1185">Reference proteome</keyword>
<gene>
    <name evidence="1" type="primary">fhuF</name>
    <name evidence="1" type="ORF">WNY63_06520</name>
</gene>
<organism evidence="1 2">
    <name type="scientific">Pseudoalteromonas neustonica</name>
    <dbReference type="NCBI Taxonomy" id="1840331"/>
    <lineage>
        <taxon>Bacteria</taxon>
        <taxon>Pseudomonadati</taxon>
        <taxon>Pseudomonadota</taxon>
        <taxon>Gammaproteobacteria</taxon>
        <taxon>Alteromonadales</taxon>
        <taxon>Pseudoalteromonadaceae</taxon>
        <taxon>Pseudoalteromonas</taxon>
    </lineage>
</organism>
<comment type="caution">
    <text evidence="1">The sequence shown here is derived from an EMBL/GenBank/DDBJ whole genome shotgun (WGS) entry which is preliminary data.</text>
</comment>
<dbReference type="InterPro" id="IPR008090">
    <property type="entry name" value="Fe_iron_reduct"/>
</dbReference>
<accession>A0ABU9U006</accession>
<sequence length="242" mass="27966">MLPVLESYFSGPFKPYAQGVTLVTTTKNPTLDNFMQDPNGLMSSIQNFTLAQNVTKPRAQASIWHMHYTLRVLPSILASHSVLARPLPLALEAVYWDPQLQQLQLLHQGNLRPKTETFDRYEELIFDHFAPLHLWLHKHFSIAPKVLWSNCAFRIKHFLTTIESAIGPNTRLKNDKSTLLTQSKLGDRINPLYKKPIIINSHNDSYQLRNECCLLHELPAKHYCNDCPKLSHHIDHYALNRR</sequence>
<dbReference type="EMBL" id="JBBMQU010000008">
    <property type="protein sequence ID" value="MEM5550379.1"/>
    <property type="molecule type" value="Genomic_DNA"/>
</dbReference>
<dbReference type="RefSeq" id="WP_169327553.1">
    <property type="nucleotide sequence ID" value="NZ_JBBMQU010000008.1"/>
</dbReference>
<dbReference type="NCBIfam" id="TIGR03951">
    <property type="entry name" value="Fe_III_red_FhuF"/>
    <property type="match status" value="1"/>
</dbReference>